<feature type="region of interest" description="Disordered" evidence="1">
    <location>
        <begin position="1"/>
        <end position="38"/>
    </location>
</feature>
<proteinExistence type="predicted"/>
<dbReference type="InterPro" id="IPR001646">
    <property type="entry name" value="5peptide_repeat"/>
</dbReference>
<name>A0A4R5TZN7_9MICC</name>
<evidence type="ECO:0000313" key="3">
    <source>
        <dbReference type="Proteomes" id="UP000295411"/>
    </source>
</evidence>
<organism evidence="2 3">
    <name type="scientific">Arthrobacter crusticola</name>
    <dbReference type="NCBI Taxonomy" id="2547960"/>
    <lineage>
        <taxon>Bacteria</taxon>
        <taxon>Bacillati</taxon>
        <taxon>Actinomycetota</taxon>
        <taxon>Actinomycetes</taxon>
        <taxon>Micrococcales</taxon>
        <taxon>Micrococcaceae</taxon>
        <taxon>Arthrobacter</taxon>
    </lineage>
</organism>
<protein>
    <submittedName>
        <fullName evidence="2">Pentapeptide repeat-containing protein</fullName>
    </submittedName>
</protein>
<comment type="caution">
    <text evidence="2">The sequence shown here is derived from an EMBL/GenBank/DDBJ whole genome shotgun (WGS) entry which is preliminary data.</text>
</comment>
<sequence>MPKSPTRSPRIEDLVLRDLAVPEDGPEAGDHREGERYSSTSFDGLDLGGISFSECLFEGTSFNETQLRGARFRECRFTELFAPVFTAARSTWRNVRLEGTRWGSAELYDSTLESVRISGGKLDFLNLRSSTLTDVDISDCIIGDLDLTGVKGARVALRNCRVNTLTLSGGRLRDVDLRTTEFRALNGPDGLGGVTIDSYQLALLAPILAENLGLRVEG</sequence>
<gene>
    <name evidence="2" type="ORF">E2F48_05845</name>
</gene>
<evidence type="ECO:0000313" key="2">
    <source>
        <dbReference type="EMBL" id="TDK26703.1"/>
    </source>
</evidence>
<dbReference type="Pfam" id="PF13576">
    <property type="entry name" value="Pentapeptide_3"/>
    <property type="match status" value="1"/>
</dbReference>
<dbReference type="Proteomes" id="UP000295411">
    <property type="component" value="Unassembled WGS sequence"/>
</dbReference>
<dbReference type="OrthoDB" id="2579959at2"/>
<dbReference type="EMBL" id="SMTK01000002">
    <property type="protein sequence ID" value="TDK26703.1"/>
    <property type="molecule type" value="Genomic_DNA"/>
</dbReference>
<dbReference type="InterPro" id="IPR051082">
    <property type="entry name" value="Pentapeptide-BTB/POZ_domain"/>
</dbReference>
<keyword evidence="3" id="KW-1185">Reference proteome</keyword>
<dbReference type="Gene3D" id="2.160.20.80">
    <property type="entry name" value="E3 ubiquitin-protein ligase SopA"/>
    <property type="match status" value="1"/>
</dbReference>
<evidence type="ECO:0000256" key="1">
    <source>
        <dbReference type="SAM" id="MobiDB-lite"/>
    </source>
</evidence>
<dbReference type="PANTHER" id="PTHR14136">
    <property type="entry name" value="BTB_POZ DOMAIN-CONTAINING PROTEIN KCTD9"/>
    <property type="match status" value="1"/>
</dbReference>
<dbReference type="SUPFAM" id="SSF141571">
    <property type="entry name" value="Pentapeptide repeat-like"/>
    <property type="match status" value="1"/>
</dbReference>
<reference evidence="2 3" key="1">
    <citation type="submission" date="2019-03" db="EMBL/GenBank/DDBJ databases">
        <title>Arthrobacter sp. nov., an bacterium isolated from biocrust in Mu Us Desert.</title>
        <authorList>
            <person name="Lixiong L."/>
        </authorList>
    </citation>
    <scope>NUCLEOTIDE SEQUENCE [LARGE SCALE GENOMIC DNA]</scope>
    <source>
        <strain evidence="2 3">SLN-3</strain>
    </source>
</reference>
<dbReference type="PANTHER" id="PTHR14136:SF17">
    <property type="entry name" value="BTB_POZ DOMAIN-CONTAINING PROTEIN KCTD9"/>
    <property type="match status" value="1"/>
</dbReference>
<dbReference type="AlphaFoldDB" id="A0A4R5TZN7"/>
<accession>A0A4R5TZN7</accession>
<dbReference type="RefSeq" id="WP_133403062.1">
    <property type="nucleotide sequence ID" value="NZ_SMTK01000002.1"/>
</dbReference>